<evidence type="ECO:0000313" key="2">
    <source>
        <dbReference type="EMBL" id="MED6242313.1"/>
    </source>
</evidence>
<evidence type="ECO:0000256" key="1">
    <source>
        <dbReference type="SAM" id="MobiDB-lite"/>
    </source>
</evidence>
<dbReference type="EMBL" id="JAHUTI010030802">
    <property type="protein sequence ID" value="MED6242313.1"/>
    <property type="molecule type" value="Genomic_DNA"/>
</dbReference>
<name>A0ABU7AW66_9TELE</name>
<protein>
    <submittedName>
        <fullName evidence="2">Uncharacterized protein</fullName>
    </submittedName>
</protein>
<keyword evidence="3" id="KW-1185">Reference proteome</keyword>
<sequence>MGEEIYRLKAYPSSTQIGKAAEALVRKHPCLKEKNSDTGWDGWKNSLRHKVGNQRKKLAKAGIKEVAINAGKRSRTNPEGAAPRASINRPRRGEANFLPSYPSGETRESLETRRLEMVEQYKRTSAERDVPLIHQHIMCTFALRREEIITTSPAVSELKDTWPALFYETQLYSEFHQITNQHLPHVFYAALDEYAPQLIGLYKKKKTGLVGEKMEQLFLAYQQQDKNDIYATRTAALAGLPIYLKEDSSDIFKTCKDEMEFYEGAVALVADVDEEEVPAGVPFSPRQVFIVLEDQVVMTHPLWTDALVCLFGLIYALHLSYPEKCSGFFEFIQVVLLKLDDRRKQLKPKLQTLKNELV</sequence>
<evidence type="ECO:0000313" key="3">
    <source>
        <dbReference type="Proteomes" id="UP001345963"/>
    </source>
</evidence>
<accession>A0ABU7AW66</accession>
<dbReference type="Proteomes" id="UP001345963">
    <property type="component" value="Unassembled WGS sequence"/>
</dbReference>
<gene>
    <name evidence="2" type="ORF">ATANTOWER_002879</name>
</gene>
<reference evidence="2 3" key="1">
    <citation type="submission" date="2021-07" db="EMBL/GenBank/DDBJ databases">
        <authorList>
            <person name="Palmer J.M."/>
        </authorList>
    </citation>
    <scope>NUCLEOTIDE SEQUENCE [LARGE SCALE GENOMIC DNA]</scope>
    <source>
        <strain evidence="2 3">AT_MEX2019</strain>
        <tissue evidence="2">Muscle</tissue>
    </source>
</reference>
<proteinExistence type="predicted"/>
<feature type="region of interest" description="Disordered" evidence="1">
    <location>
        <begin position="68"/>
        <end position="108"/>
    </location>
</feature>
<dbReference type="PANTHER" id="PTHR31025:SF19">
    <property type="entry name" value="SI:CH73-42K18.1-RELATED"/>
    <property type="match status" value="1"/>
</dbReference>
<organism evidence="2 3">
    <name type="scientific">Ataeniobius toweri</name>
    <dbReference type="NCBI Taxonomy" id="208326"/>
    <lineage>
        <taxon>Eukaryota</taxon>
        <taxon>Metazoa</taxon>
        <taxon>Chordata</taxon>
        <taxon>Craniata</taxon>
        <taxon>Vertebrata</taxon>
        <taxon>Euteleostomi</taxon>
        <taxon>Actinopterygii</taxon>
        <taxon>Neopterygii</taxon>
        <taxon>Teleostei</taxon>
        <taxon>Neoteleostei</taxon>
        <taxon>Acanthomorphata</taxon>
        <taxon>Ovalentaria</taxon>
        <taxon>Atherinomorphae</taxon>
        <taxon>Cyprinodontiformes</taxon>
        <taxon>Goodeidae</taxon>
        <taxon>Ataeniobius</taxon>
    </lineage>
</organism>
<dbReference type="PANTHER" id="PTHR31025">
    <property type="entry name" value="SI:CH211-196P9.1-RELATED"/>
    <property type="match status" value="1"/>
</dbReference>
<comment type="caution">
    <text evidence="2">The sequence shown here is derived from an EMBL/GenBank/DDBJ whole genome shotgun (WGS) entry which is preliminary data.</text>
</comment>